<dbReference type="PANTHER" id="PTHR31707">
    <property type="entry name" value="PECTINESTERASE"/>
    <property type="match status" value="1"/>
</dbReference>
<dbReference type="GO" id="GO:0004857">
    <property type="term" value="F:enzyme inhibitor activity"/>
    <property type="evidence" value="ECO:0007669"/>
    <property type="project" value="InterPro"/>
</dbReference>
<evidence type="ECO:0000256" key="9">
    <source>
        <dbReference type="ARBA" id="ARBA00023085"/>
    </source>
</evidence>
<dbReference type="PROSITE" id="PS00503">
    <property type="entry name" value="PECTINESTERASE_2"/>
    <property type="match status" value="1"/>
</dbReference>
<evidence type="ECO:0000256" key="5">
    <source>
        <dbReference type="ARBA" id="ARBA00013229"/>
    </source>
</evidence>
<gene>
    <name evidence="16" type="ORF">Scaly_2047100</name>
</gene>
<keyword evidence="8 13" id="KW-0378">Hydrolase</keyword>
<comment type="catalytic activity">
    <reaction evidence="11 13">
        <text>[(1-&gt;4)-alpha-D-galacturonosyl methyl ester](n) + n H2O = [(1-&gt;4)-alpha-D-galacturonosyl](n) + n methanol + n H(+)</text>
        <dbReference type="Rhea" id="RHEA:22380"/>
        <dbReference type="Rhea" id="RHEA-COMP:14570"/>
        <dbReference type="Rhea" id="RHEA-COMP:14573"/>
        <dbReference type="ChEBI" id="CHEBI:15377"/>
        <dbReference type="ChEBI" id="CHEBI:15378"/>
        <dbReference type="ChEBI" id="CHEBI:17790"/>
        <dbReference type="ChEBI" id="CHEBI:140522"/>
        <dbReference type="ChEBI" id="CHEBI:140523"/>
        <dbReference type="EC" id="3.1.1.11"/>
    </reaction>
</comment>
<keyword evidence="7" id="KW-0964">Secreted</keyword>
<dbReference type="AlphaFoldDB" id="A0AAW2N440"/>
<feature type="active site" evidence="12">
    <location>
        <position position="333"/>
    </location>
</feature>
<dbReference type="Gene3D" id="2.160.20.10">
    <property type="entry name" value="Single-stranded right-handed beta-helix, Pectin lyase-like"/>
    <property type="match status" value="2"/>
</dbReference>
<evidence type="ECO:0000256" key="11">
    <source>
        <dbReference type="ARBA" id="ARBA00047928"/>
    </source>
</evidence>
<evidence type="ECO:0000256" key="3">
    <source>
        <dbReference type="ARBA" id="ARBA00006027"/>
    </source>
</evidence>
<dbReference type="Gene3D" id="1.20.140.40">
    <property type="entry name" value="Invertase/pectin methylesterase inhibitor family protein"/>
    <property type="match status" value="1"/>
</dbReference>
<keyword evidence="13" id="KW-0732">Signal</keyword>
<feature type="domain" description="Pectinesterase inhibitor" evidence="15">
    <location>
        <begin position="28"/>
        <end position="162"/>
    </location>
</feature>
<evidence type="ECO:0000256" key="12">
    <source>
        <dbReference type="PROSITE-ProRule" id="PRU10040"/>
    </source>
</evidence>
<dbReference type="Pfam" id="PF04043">
    <property type="entry name" value="PMEI"/>
    <property type="match status" value="1"/>
</dbReference>
<dbReference type="InterPro" id="IPR011050">
    <property type="entry name" value="Pectin_lyase_fold/virulence"/>
</dbReference>
<organism evidence="16">
    <name type="scientific">Sesamum calycinum</name>
    <dbReference type="NCBI Taxonomy" id="2727403"/>
    <lineage>
        <taxon>Eukaryota</taxon>
        <taxon>Viridiplantae</taxon>
        <taxon>Streptophyta</taxon>
        <taxon>Embryophyta</taxon>
        <taxon>Tracheophyta</taxon>
        <taxon>Spermatophyta</taxon>
        <taxon>Magnoliopsida</taxon>
        <taxon>eudicotyledons</taxon>
        <taxon>Gunneridae</taxon>
        <taxon>Pentapetalae</taxon>
        <taxon>asterids</taxon>
        <taxon>lamiids</taxon>
        <taxon>Lamiales</taxon>
        <taxon>Pedaliaceae</taxon>
        <taxon>Sesamum</taxon>
    </lineage>
</organism>
<dbReference type="PROSITE" id="PS51257">
    <property type="entry name" value="PROKAR_LIPOPROTEIN"/>
    <property type="match status" value="1"/>
</dbReference>
<feature type="signal peptide" evidence="13">
    <location>
        <begin position="1"/>
        <end position="19"/>
    </location>
</feature>
<evidence type="ECO:0000256" key="10">
    <source>
        <dbReference type="ARBA" id="ARBA00023316"/>
    </source>
</evidence>
<dbReference type="Pfam" id="PF01095">
    <property type="entry name" value="Pectinesterase"/>
    <property type="match status" value="1"/>
</dbReference>
<dbReference type="SUPFAM" id="SSF101148">
    <property type="entry name" value="Plant invertase/pectin methylesterase inhibitor"/>
    <property type="match status" value="1"/>
</dbReference>
<evidence type="ECO:0000256" key="4">
    <source>
        <dbReference type="ARBA" id="ARBA00007786"/>
    </source>
</evidence>
<dbReference type="InterPro" id="IPR033131">
    <property type="entry name" value="Pectinesterase_Asp_AS"/>
</dbReference>
<comment type="similarity">
    <text evidence="3">In the N-terminal section; belongs to the PMEI family.</text>
</comment>
<name>A0AAW2N440_9LAMI</name>
<dbReference type="InterPro" id="IPR012334">
    <property type="entry name" value="Pectin_lyas_fold"/>
</dbReference>
<dbReference type="InterPro" id="IPR035513">
    <property type="entry name" value="Invertase/methylesterase_inhib"/>
</dbReference>
<keyword evidence="10" id="KW-0961">Cell wall biogenesis/degradation</keyword>
<dbReference type="SMART" id="SM00856">
    <property type="entry name" value="PMEI"/>
    <property type="match status" value="1"/>
</dbReference>
<reference evidence="16" key="1">
    <citation type="submission" date="2020-06" db="EMBL/GenBank/DDBJ databases">
        <authorList>
            <person name="Li T."/>
            <person name="Hu X."/>
            <person name="Zhang T."/>
            <person name="Song X."/>
            <person name="Zhang H."/>
            <person name="Dai N."/>
            <person name="Sheng W."/>
            <person name="Hou X."/>
            <person name="Wei L."/>
        </authorList>
    </citation>
    <scope>NUCLEOTIDE SEQUENCE</scope>
    <source>
        <strain evidence="16">KEN8</strain>
        <tissue evidence="16">Leaf</tissue>
    </source>
</reference>
<evidence type="ECO:0000256" key="14">
    <source>
        <dbReference type="SAM" id="MobiDB-lite"/>
    </source>
</evidence>
<sequence length="603" mass="66263">MMKAVVAFLIAIAFVSCKAKHEKPFKTALIDSGNGDCDSVLRYKLSVQAAIDEVSRVSQDFENGTLARRLQGIKVPGLPSAMESCRMLLSMAQYNLNQSVPISTSSVPSYDTRFDFRTWLSAAIADFETCVDGFEYSSDEARNIVLESLDNSTKHVINSLSIISKIDEDVRKDKPSSILDNSGLSKVRSDWPPSWLPSSDRKLLFGSNPTMNADVVVAADGSGNYRTINEAINVVPPHSTRRFTIVSGSLSNSTQLLATILTATFAVDGWRFIARDMGFRNTAGPANMQAVALVSSSDQSVFYKCNFDGYQDTLFTLSNRQFYRECRISGTIDFIFGKAAVVFQSCNILVKKPLRGQKNVITASGKEEPGVIQGISIQNCYVSAAEPLGGARTFLGRPWKNYATTVFMESWLESLIDPEGWMPWTPNVPPPDTIYYAEYNNRGPGAVTSNRVKWKGLKLNITSNEANRFTVRTFLHGVEWIPATGAVLEVVGCDDQVVEELARISRIITIMSTITSSRWPMQSSTAGFEGGGGGDNVYVQLEKWASEPSRIHGPYSCPRLLQTTSTTRSLPRMPPIRLGYGPHQLSVEAHDPPSASTTSPTKE</sequence>
<dbReference type="FunFam" id="2.160.20.10:FF:000029">
    <property type="entry name" value="Pectinesterase 4"/>
    <property type="match status" value="1"/>
</dbReference>
<evidence type="ECO:0000256" key="8">
    <source>
        <dbReference type="ARBA" id="ARBA00022801"/>
    </source>
</evidence>
<evidence type="ECO:0000256" key="1">
    <source>
        <dbReference type="ARBA" id="ARBA00004191"/>
    </source>
</evidence>
<protein>
    <recommendedName>
        <fullName evidence="5 13">Pectinesterase</fullName>
        <ecNumber evidence="5 13">3.1.1.11</ecNumber>
    </recommendedName>
</protein>
<dbReference type="InterPro" id="IPR006501">
    <property type="entry name" value="Pectinesterase_inhib_dom"/>
</dbReference>
<dbReference type="EMBL" id="JACGWM010000012">
    <property type="protein sequence ID" value="KAL0337720.1"/>
    <property type="molecule type" value="Genomic_DNA"/>
</dbReference>
<dbReference type="EC" id="3.1.1.11" evidence="5 13"/>
<dbReference type="GO" id="GO:0042545">
    <property type="term" value="P:cell wall modification"/>
    <property type="evidence" value="ECO:0007669"/>
    <property type="project" value="UniProtKB-UniRule"/>
</dbReference>
<proteinExistence type="inferred from homology"/>
<comment type="similarity">
    <text evidence="4">In the C-terminal section; belongs to the pectinesterase family.</text>
</comment>
<keyword evidence="9 13" id="KW-0063">Aspartyl esterase</keyword>
<dbReference type="GO" id="GO:0030599">
    <property type="term" value="F:pectinesterase activity"/>
    <property type="evidence" value="ECO:0007669"/>
    <property type="project" value="UniProtKB-UniRule"/>
</dbReference>
<dbReference type="CDD" id="cd15798">
    <property type="entry name" value="PMEI-like_3"/>
    <property type="match status" value="1"/>
</dbReference>
<feature type="region of interest" description="Disordered" evidence="14">
    <location>
        <begin position="581"/>
        <end position="603"/>
    </location>
</feature>
<feature type="chain" id="PRO_5043112269" description="Pectinesterase" evidence="13">
    <location>
        <begin position="20"/>
        <end position="603"/>
    </location>
</feature>
<comment type="subcellular location">
    <subcellularLocation>
        <location evidence="1">Secreted</location>
        <location evidence="1">Cell wall</location>
    </subcellularLocation>
</comment>
<evidence type="ECO:0000256" key="13">
    <source>
        <dbReference type="RuleBase" id="RU000589"/>
    </source>
</evidence>
<comment type="caution">
    <text evidence="16">The sequence shown here is derived from an EMBL/GenBank/DDBJ whole genome shotgun (WGS) entry which is preliminary data.</text>
</comment>
<evidence type="ECO:0000256" key="7">
    <source>
        <dbReference type="ARBA" id="ARBA00022525"/>
    </source>
</evidence>
<comment type="pathway">
    <text evidence="2 13">Glycan metabolism; pectin degradation; 2-dehydro-3-deoxy-D-gluconate from pectin: step 1/5.</text>
</comment>
<accession>A0AAW2N440</accession>
<evidence type="ECO:0000259" key="15">
    <source>
        <dbReference type="SMART" id="SM00856"/>
    </source>
</evidence>
<evidence type="ECO:0000313" key="16">
    <source>
        <dbReference type="EMBL" id="KAL0337720.1"/>
    </source>
</evidence>
<feature type="compositionally biased region" description="Polar residues" evidence="14">
    <location>
        <begin position="594"/>
        <end position="603"/>
    </location>
</feature>
<keyword evidence="6" id="KW-0134">Cell wall</keyword>
<dbReference type="InterPro" id="IPR000070">
    <property type="entry name" value="Pectinesterase_cat"/>
</dbReference>
<reference evidence="16" key="2">
    <citation type="journal article" date="2024" name="Plant">
        <title>Genomic evolution and insights into agronomic trait innovations of Sesamum species.</title>
        <authorList>
            <person name="Miao H."/>
            <person name="Wang L."/>
            <person name="Qu L."/>
            <person name="Liu H."/>
            <person name="Sun Y."/>
            <person name="Le M."/>
            <person name="Wang Q."/>
            <person name="Wei S."/>
            <person name="Zheng Y."/>
            <person name="Lin W."/>
            <person name="Duan Y."/>
            <person name="Cao H."/>
            <person name="Xiong S."/>
            <person name="Wang X."/>
            <person name="Wei L."/>
            <person name="Li C."/>
            <person name="Ma Q."/>
            <person name="Ju M."/>
            <person name="Zhao R."/>
            <person name="Li G."/>
            <person name="Mu C."/>
            <person name="Tian Q."/>
            <person name="Mei H."/>
            <person name="Zhang T."/>
            <person name="Gao T."/>
            <person name="Zhang H."/>
        </authorList>
    </citation>
    <scope>NUCLEOTIDE SEQUENCE</scope>
    <source>
        <strain evidence="16">KEN8</strain>
    </source>
</reference>
<evidence type="ECO:0000256" key="2">
    <source>
        <dbReference type="ARBA" id="ARBA00005184"/>
    </source>
</evidence>
<dbReference type="SUPFAM" id="SSF51126">
    <property type="entry name" value="Pectin lyase-like"/>
    <property type="match status" value="1"/>
</dbReference>
<dbReference type="GO" id="GO:0045490">
    <property type="term" value="P:pectin catabolic process"/>
    <property type="evidence" value="ECO:0007669"/>
    <property type="project" value="UniProtKB-UniRule"/>
</dbReference>
<evidence type="ECO:0000256" key="6">
    <source>
        <dbReference type="ARBA" id="ARBA00022512"/>
    </source>
</evidence>